<evidence type="ECO:0000256" key="12">
    <source>
        <dbReference type="ARBA" id="ARBA00023172"/>
    </source>
</evidence>
<keyword evidence="6" id="KW-0378">Hydrolase</keyword>
<dbReference type="GO" id="GO:0015074">
    <property type="term" value="P:DNA integration"/>
    <property type="evidence" value="ECO:0007669"/>
    <property type="project" value="UniProtKB-KW"/>
</dbReference>
<dbReference type="AlphaFoldDB" id="A0A9Q3D235"/>
<keyword evidence="11" id="KW-0239">DNA-directed DNA polymerase</keyword>
<name>A0A9Q3D235_9BASI</name>
<comment type="caution">
    <text evidence="16">The sequence shown here is derived from an EMBL/GenBank/DDBJ whole genome shotgun (WGS) entry which is preliminary data.</text>
</comment>
<keyword evidence="4" id="KW-0479">Metal-binding</keyword>
<evidence type="ECO:0000256" key="5">
    <source>
        <dbReference type="ARBA" id="ARBA00022759"/>
    </source>
</evidence>
<dbReference type="EMBL" id="AVOT02011981">
    <property type="protein sequence ID" value="MBW0493250.1"/>
    <property type="molecule type" value="Genomic_DNA"/>
</dbReference>
<dbReference type="InterPro" id="IPR036397">
    <property type="entry name" value="RNaseH_sf"/>
</dbReference>
<accession>A0A9Q3D235</accession>
<dbReference type="GO" id="GO:0004519">
    <property type="term" value="F:endonuclease activity"/>
    <property type="evidence" value="ECO:0007669"/>
    <property type="project" value="UniProtKB-KW"/>
</dbReference>
<dbReference type="InterPro" id="IPR001584">
    <property type="entry name" value="Integrase_cat-core"/>
</dbReference>
<comment type="catalytic activity">
    <reaction evidence="14">
        <text>DNA(n) + a 2'-deoxyribonucleoside 5'-triphosphate = DNA(n+1) + diphosphate</text>
        <dbReference type="Rhea" id="RHEA:22508"/>
        <dbReference type="Rhea" id="RHEA-COMP:17339"/>
        <dbReference type="Rhea" id="RHEA-COMP:17340"/>
        <dbReference type="ChEBI" id="CHEBI:33019"/>
        <dbReference type="ChEBI" id="CHEBI:61560"/>
        <dbReference type="ChEBI" id="CHEBI:173112"/>
        <dbReference type="EC" id="2.7.7.7"/>
    </reaction>
</comment>
<evidence type="ECO:0000256" key="1">
    <source>
        <dbReference type="ARBA" id="ARBA00022578"/>
    </source>
</evidence>
<keyword evidence="8" id="KW-0694">RNA-binding</keyword>
<evidence type="ECO:0000256" key="3">
    <source>
        <dbReference type="ARBA" id="ARBA00022722"/>
    </source>
</evidence>
<dbReference type="GO" id="GO:0003887">
    <property type="term" value="F:DNA-directed DNA polymerase activity"/>
    <property type="evidence" value="ECO:0007669"/>
    <property type="project" value="UniProtKB-KW"/>
</dbReference>
<keyword evidence="7" id="KW-0460">Magnesium</keyword>
<keyword evidence="11" id="KW-0808">Transferase</keyword>
<dbReference type="PROSITE" id="PS50994">
    <property type="entry name" value="INTEGRASE"/>
    <property type="match status" value="1"/>
</dbReference>
<reference evidence="16" key="1">
    <citation type="submission" date="2021-03" db="EMBL/GenBank/DDBJ databases">
        <title>Draft genome sequence of rust myrtle Austropuccinia psidii MF-1, a brazilian biotype.</title>
        <authorList>
            <person name="Quecine M.C."/>
            <person name="Pachon D.M.R."/>
            <person name="Bonatelli M.L."/>
            <person name="Correr F.H."/>
            <person name="Franceschini L.M."/>
            <person name="Leite T.F."/>
            <person name="Margarido G.R.A."/>
            <person name="Almeida C.A."/>
            <person name="Ferrarezi J.A."/>
            <person name="Labate C.A."/>
        </authorList>
    </citation>
    <scope>NUCLEOTIDE SEQUENCE</scope>
    <source>
        <strain evidence="16">MF-1</strain>
    </source>
</reference>
<keyword evidence="10" id="KW-0695">RNA-directed DNA polymerase</keyword>
<dbReference type="GO" id="GO:0005634">
    <property type="term" value="C:nucleus"/>
    <property type="evidence" value="ECO:0007669"/>
    <property type="project" value="UniProtKB-ARBA"/>
</dbReference>
<dbReference type="OrthoDB" id="2515789at2759"/>
<dbReference type="PANTHER" id="PTHR42648:SF11">
    <property type="entry name" value="TRANSPOSON TY4-P GAG-POL POLYPROTEIN"/>
    <property type="match status" value="1"/>
</dbReference>
<gene>
    <name evidence="16" type="ORF">O181_032965</name>
</gene>
<evidence type="ECO:0000256" key="9">
    <source>
        <dbReference type="ARBA" id="ARBA00022908"/>
    </source>
</evidence>
<keyword evidence="1" id="KW-0815">Transposition</keyword>
<comment type="catalytic activity">
    <reaction evidence="13">
        <text>DNA(n) + a 2'-deoxyribonucleoside 5'-triphosphate = DNA(n+1) + diphosphate</text>
        <dbReference type="Rhea" id="RHEA:22508"/>
        <dbReference type="Rhea" id="RHEA-COMP:17339"/>
        <dbReference type="Rhea" id="RHEA-COMP:17340"/>
        <dbReference type="ChEBI" id="CHEBI:33019"/>
        <dbReference type="ChEBI" id="CHEBI:61560"/>
        <dbReference type="ChEBI" id="CHEBI:173112"/>
        <dbReference type="EC" id="2.7.7.49"/>
    </reaction>
</comment>
<proteinExistence type="predicted"/>
<dbReference type="Gene3D" id="3.30.420.10">
    <property type="entry name" value="Ribonuclease H-like superfamily/Ribonuclease H"/>
    <property type="match status" value="1"/>
</dbReference>
<evidence type="ECO:0000313" key="17">
    <source>
        <dbReference type="Proteomes" id="UP000765509"/>
    </source>
</evidence>
<dbReference type="GO" id="GO:0046872">
    <property type="term" value="F:metal ion binding"/>
    <property type="evidence" value="ECO:0007669"/>
    <property type="project" value="UniProtKB-KW"/>
</dbReference>
<evidence type="ECO:0000313" key="16">
    <source>
        <dbReference type="EMBL" id="MBW0493250.1"/>
    </source>
</evidence>
<keyword evidence="5" id="KW-0255">Endonuclease</keyword>
<sequence length="201" mass="23017">MNDEWLCQSCSLAKSKHSPLRTESSQIVNAPGNVVVMDLMGPFPVSMDKKMYALLVQDHHSSLTTFYPLKAKSEAAGFIIEWINKFNNLTNYTVRRLQSDNGGEFSSQRLKEYLDSKGIIHEWTIPYEHHQARKIERTNRMIAEAARSMLVDSLLSVELWPYAFRQAVWVFNRVLHGTSILTPYQQVTGRTPDLTPLKVFG</sequence>
<evidence type="ECO:0000256" key="14">
    <source>
        <dbReference type="ARBA" id="ARBA00049244"/>
    </source>
</evidence>
<keyword evidence="3" id="KW-0540">Nuclease</keyword>
<evidence type="ECO:0000256" key="2">
    <source>
        <dbReference type="ARBA" id="ARBA00022695"/>
    </source>
</evidence>
<evidence type="ECO:0000259" key="15">
    <source>
        <dbReference type="PROSITE" id="PS50994"/>
    </source>
</evidence>
<dbReference type="GO" id="GO:0016787">
    <property type="term" value="F:hydrolase activity"/>
    <property type="evidence" value="ECO:0007669"/>
    <property type="project" value="UniProtKB-KW"/>
</dbReference>
<protein>
    <recommendedName>
        <fullName evidence="15">Integrase catalytic domain-containing protein</fullName>
    </recommendedName>
</protein>
<dbReference type="GO" id="GO:0006310">
    <property type="term" value="P:DNA recombination"/>
    <property type="evidence" value="ECO:0007669"/>
    <property type="project" value="UniProtKB-KW"/>
</dbReference>
<keyword evidence="9" id="KW-0229">DNA integration</keyword>
<keyword evidence="12" id="KW-0233">DNA recombination</keyword>
<dbReference type="GO" id="GO:0003723">
    <property type="term" value="F:RNA binding"/>
    <property type="evidence" value="ECO:0007669"/>
    <property type="project" value="UniProtKB-KW"/>
</dbReference>
<dbReference type="GO" id="GO:0003964">
    <property type="term" value="F:RNA-directed DNA polymerase activity"/>
    <property type="evidence" value="ECO:0007669"/>
    <property type="project" value="UniProtKB-KW"/>
</dbReference>
<evidence type="ECO:0000256" key="11">
    <source>
        <dbReference type="ARBA" id="ARBA00022932"/>
    </source>
</evidence>
<dbReference type="InterPro" id="IPR012337">
    <property type="entry name" value="RNaseH-like_sf"/>
</dbReference>
<evidence type="ECO:0000256" key="4">
    <source>
        <dbReference type="ARBA" id="ARBA00022723"/>
    </source>
</evidence>
<evidence type="ECO:0000256" key="8">
    <source>
        <dbReference type="ARBA" id="ARBA00022884"/>
    </source>
</evidence>
<evidence type="ECO:0000256" key="6">
    <source>
        <dbReference type="ARBA" id="ARBA00022801"/>
    </source>
</evidence>
<evidence type="ECO:0000256" key="7">
    <source>
        <dbReference type="ARBA" id="ARBA00022842"/>
    </source>
</evidence>
<dbReference type="PANTHER" id="PTHR42648">
    <property type="entry name" value="TRANSPOSASE, PUTATIVE-RELATED"/>
    <property type="match status" value="1"/>
</dbReference>
<evidence type="ECO:0000256" key="13">
    <source>
        <dbReference type="ARBA" id="ARBA00048173"/>
    </source>
</evidence>
<dbReference type="SUPFAM" id="SSF53098">
    <property type="entry name" value="Ribonuclease H-like"/>
    <property type="match status" value="1"/>
</dbReference>
<evidence type="ECO:0000256" key="10">
    <source>
        <dbReference type="ARBA" id="ARBA00022918"/>
    </source>
</evidence>
<dbReference type="InterPro" id="IPR039537">
    <property type="entry name" value="Retrotran_Ty1/copia-like"/>
</dbReference>
<dbReference type="GO" id="GO:0032196">
    <property type="term" value="P:transposition"/>
    <property type="evidence" value="ECO:0007669"/>
    <property type="project" value="UniProtKB-KW"/>
</dbReference>
<dbReference type="Pfam" id="PF00665">
    <property type="entry name" value="rve"/>
    <property type="match status" value="1"/>
</dbReference>
<keyword evidence="2" id="KW-0548">Nucleotidyltransferase</keyword>
<dbReference type="Proteomes" id="UP000765509">
    <property type="component" value="Unassembled WGS sequence"/>
</dbReference>
<keyword evidence="17" id="KW-1185">Reference proteome</keyword>
<feature type="domain" description="Integrase catalytic" evidence="15">
    <location>
        <begin position="27"/>
        <end position="191"/>
    </location>
</feature>
<organism evidence="16 17">
    <name type="scientific">Austropuccinia psidii MF-1</name>
    <dbReference type="NCBI Taxonomy" id="1389203"/>
    <lineage>
        <taxon>Eukaryota</taxon>
        <taxon>Fungi</taxon>
        <taxon>Dikarya</taxon>
        <taxon>Basidiomycota</taxon>
        <taxon>Pucciniomycotina</taxon>
        <taxon>Pucciniomycetes</taxon>
        <taxon>Pucciniales</taxon>
        <taxon>Sphaerophragmiaceae</taxon>
        <taxon>Austropuccinia</taxon>
    </lineage>
</organism>